<dbReference type="AlphaFoldDB" id="A0A5J4J2D1"/>
<keyword evidence="3" id="KW-1185">Reference proteome</keyword>
<name>A0A5J4J2D1_9FLAO</name>
<evidence type="ECO:0000313" key="2">
    <source>
        <dbReference type="EMBL" id="GER60040.1"/>
    </source>
</evidence>
<reference evidence="2 3" key="1">
    <citation type="submission" date="2019-08" db="EMBL/GenBank/DDBJ databases">
        <title>Draft genome sequence of Ulvibacter marinus type strain NBRC 109484.</title>
        <authorList>
            <person name="Kawano K."/>
            <person name="Ushijima N."/>
            <person name="Kihara M."/>
            <person name="Itoh H."/>
        </authorList>
    </citation>
    <scope>NUCLEOTIDE SEQUENCE [LARGE SCALE GENOMIC DNA]</scope>
    <source>
        <strain evidence="2 3">NBRC 109484</strain>
    </source>
</reference>
<proteinExistence type="predicted"/>
<sequence length="193" mass="22300">MKHYILIFALMFVTYSYAQIDSAPKITPLENSLSIDKTMVLCLSPVDEFRTSFENQMKQQLQFHGIHTETSVKELPVLLKKEEETKKQLLELMESLPVKGFNKLLISGISDVENTRIDGDGYFGDFKLYHFTSYLYKVEGDSTTLEWSTCLYIYDYQLSKLSIQDFVNAIISRMITDGILEDTETQKLTLFTL</sequence>
<accession>A0A5J4J2D1</accession>
<organism evidence="2 3">
    <name type="scientific">Patiriisocius marinus</name>
    <dbReference type="NCBI Taxonomy" id="1397112"/>
    <lineage>
        <taxon>Bacteria</taxon>
        <taxon>Pseudomonadati</taxon>
        <taxon>Bacteroidota</taxon>
        <taxon>Flavobacteriia</taxon>
        <taxon>Flavobacteriales</taxon>
        <taxon>Flavobacteriaceae</taxon>
        <taxon>Patiriisocius</taxon>
    </lineage>
</organism>
<keyword evidence="1" id="KW-0732">Signal</keyword>
<dbReference type="EMBL" id="BKCG01000005">
    <property type="protein sequence ID" value="GER60040.1"/>
    <property type="molecule type" value="Genomic_DNA"/>
</dbReference>
<gene>
    <name evidence="2" type="ORF">ULMA_21480</name>
</gene>
<dbReference type="Proteomes" id="UP000326509">
    <property type="component" value="Unassembled WGS sequence"/>
</dbReference>
<comment type="caution">
    <text evidence="2">The sequence shown here is derived from an EMBL/GenBank/DDBJ whole genome shotgun (WGS) entry which is preliminary data.</text>
</comment>
<evidence type="ECO:0000313" key="3">
    <source>
        <dbReference type="Proteomes" id="UP000326509"/>
    </source>
</evidence>
<protein>
    <submittedName>
        <fullName evidence="2">Uncharacterized protein</fullName>
    </submittedName>
</protein>
<feature type="signal peptide" evidence="1">
    <location>
        <begin position="1"/>
        <end position="18"/>
    </location>
</feature>
<feature type="chain" id="PRO_5023898427" evidence="1">
    <location>
        <begin position="19"/>
        <end position="193"/>
    </location>
</feature>
<dbReference type="RefSeq" id="WP_151674493.1">
    <property type="nucleotide sequence ID" value="NZ_BKCG01000005.1"/>
</dbReference>
<evidence type="ECO:0000256" key="1">
    <source>
        <dbReference type="SAM" id="SignalP"/>
    </source>
</evidence>